<dbReference type="PANTHER" id="PTHR37196:SF2">
    <property type="entry name" value="TRANSMEMBRANE PROTEIN"/>
    <property type="match status" value="1"/>
</dbReference>
<dbReference type="OMA" id="WVVPEFI"/>
<accession>I1HMN0</accession>
<protein>
    <submittedName>
        <fullName evidence="3 4">Uncharacterized protein</fullName>
    </submittedName>
</protein>
<dbReference type="AlphaFoldDB" id="I1HMN0"/>
<feature type="transmembrane region" description="Helical" evidence="2">
    <location>
        <begin position="77"/>
        <end position="95"/>
    </location>
</feature>
<feature type="region of interest" description="Disordered" evidence="1">
    <location>
        <begin position="105"/>
        <end position="156"/>
    </location>
</feature>
<dbReference type="Proteomes" id="UP000008810">
    <property type="component" value="Chromosome 2"/>
</dbReference>
<reference evidence="3 4" key="1">
    <citation type="journal article" date="2010" name="Nature">
        <title>Genome sequencing and analysis of the model grass Brachypodium distachyon.</title>
        <authorList>
            <consortium name="International Brachypodium Initiative"/>
        </authorList>
    </citation>
    <scope>NUCLEOTIDE SEQUENCE [LARGE SCALE GENOMIC DNA]</scope>
    <source>
        <strain evidence="3 4">Bd21</strain>
    </source>
</reference>
<dbReference type="EMBL" id="CM000881">
    <property type="protein sequence ID" value="KQK07888.1"/>
    <property type="molecule type" value="Genomic_DNA"/>
</dbReference>
<feature type="compositionally biased region" description="Basic residues" evidence="1">
    <location>
        <begin position="137"/>
        <end position="148"/>
    </location>
</feature>
<gene>
    <name evidence="4" type="primary">LOC100836149</name>
    <name evidence="3" type="ORF">BRADI_2g38237v3</name>
</gene>
<keyword evidence="2" id="KW-0472">Membrane</keyword>
<organism evidence="4">
    <name type="scientific">Brachypodium distachyon</name>
    <name type="common">Purple false brome</name>
    <name type="synonym">Trachynia distachya</name>
    <dbReference type="NCBI Taxonomy" id="15368"/>
    <lineage>
        <taxon>Eukaryota</taxon>
        <taxon>Viridiplantae</taxon>
        <taxon>Streptophyta</taxon>
        <taxon>Embryophyta</taxon>
        <taxon>Tracheophyta</taxon>
        <taxon>Spermatophyta</taxon>
        <taxon>Magnoliopsida</taxon>
        <taxon>Liliopsida</taxon>
        <taxon>Poales</taxon>
        <taxon>Poaceae</taxon>
        <taxon>BOP clade</taxon>
        <taxon>Pooideae</taxon>
        <taxon>Stipodae</taxon>
        <taxon>Brachypodieae</taxon>
        <taxon>Brachypodium</taxon>
    </lineage>
</organism>
<keyword evidence="2" id="KW-0812">Transmembrane</keyword>
<dbReference type="GeneID" id="100836149"/>
<reference evidence="3" key="2">
    <citation type="submission" date="2017-06" db="EMBL/GenBank/DDBJ databases">
        <title>WGS assembly of Brachypodium distachyon.</title>
        <authorList>
            <consortium name="The International Brachypodium Initiative"/>
            <person name="Lucas S."/>
            <person name="Harmon-Smith M."/>
            <person name="Lail K."/>
            <person name="Tice H."/>
            <person name="Grimwood J."/>
            <person name="Bruce D."/>
            <person name="Barry K."/>
            <person name="Shu S."/>
            <person name="Lindquist E."/>
            <person name="Wang M."/>
            <person name="Pitluck S."/>
            <person name="Vogel J.P."/>
            <person name="Garvin D.F."/>
            <person name="Mockler T.C."/>
            <person name="Schmutz J."/>
            <person name="Rokhsar D."/>
            <person name="Bevan M.W."/>
        </authorList>
    </citation>
    <scope>NUCLEOTIDE SEQUENCE</scope>
    <source>
        <strain evidence="3">Bd21</strain>
    </source>
</reference>
<dbReference type="RefSeq" id="XP_003569053.1">
    <property type="nucleotide sequence ID" value="XM_003569005.4"/>
</dbReference>
<proteinExistence type="predicted"/>
<dbReference type="HOGENOM" id="CLU_122608_0_0_1"/>
<feature type="region of interest" description="Disordered" evidence="1">
    <location>
        <begin position="21"/>
        <end position="46"/>
    </location>
</feature>
<dbReference type="eggNOG" id="KOG3682">
    <property type="taxonomic scope" value="Eukaryota"/>
</dbReference>
<evidence type="ECO:0000256" key="1">
    <source>
        <dbReference type="SAM" id="MobiDB-lite"/>
    </source>
</evidence>
<evidence type="ECO:0000313" key="4">
    <source>
        <dbReference type="EnsemblPlants" id="KQK07888"/>
    </source>
</evidence>
<dbReference type="KEGG" id="bdi:100836149"/>
<keyword evidence="5" id="KW-1185">Reference proteome</keyword>
<sequence length="156" mass="16195">MEAAALSATMGSRRGGLFAAAAAPVPAPSHRRAAAPRSSPGPPQRRRLRALPAELTEILAPKLVPGSPAATGDVSSLIPISAVMLLFYFVSNWVFPAVIMKGMNPDAQDGTAGAADEEEEEGTSMAAAAGQSDGKVRLKVKRRKRKKTAATTTTKS</sequence>
<dbReference type="PANTHER" id="PTHR37196">
    <property type="entry name" value="TRANSMEMBRANE PROTEIN"/>
    <property type="match status" value="1"/>
</dbReference>
<dbReference type="Gramene" id="KQK07888">
    <property type="protein sequence ID" value="KQK07888"/>
    <property type="gene ID" value="BRADI_2g38237v3"/>
</dbReference>
<evidence type="ECO:0000313" key="5">
    <source>
        <dbReference type="Proteomes" id="UP000008810"/>
    </source>
</evidence>
<evidence type="ECO:0000313" key="3">
    <source>
        <dbReference type="EMBL" id="KQK07888.1"/>
    </source>
</evidence>
<dbReference type="EnsemblPlants" id="KQK07888">
    <property type="protein sequence ID" value="KQK07888"/>
    <property type="gene ID" value="BRADI_2g38237v3"/>
</dbReference>
<name>I1HMN0_BRADI</name>
<reference evidence="4" key="3">
    <citation type="submission" date="2018-08" db="UniProtKB">
        <authorList>
            <consortium name="EnsemblPlants"/>
        </authorList>
    </citation>
    <scope>IDENTIFICATION</scope>
    <source>
        <strain evidence="4">cv. Bd21</strain>
    </source>
</reference>
<evidence type="ECO:0000256" key="2">
    <source>
        <dbReference type="SAM" id="Phobius"/>
    </source>
</evidence>
<dbReference type="OrthoDB" id="1932652at2759"/>
<keyword evidence="2" id="KW-1133">Transmembrane helix</keyword>